<feature type="compositionally biased region" description="Gly residues" evidence="2">
    <location>
        <begin position="371"/>
        <end position="380"/>
    </location>
</feature>
<feature type="compositionally biased region" description="Low complexity" evidence="2">
    <location>
        <begin position="397"/>
        <end position="418"/>
    </location>
</feature>
<organism evidence="3">
    <name type="scientific">Chromera velia CCMP2878</name>
    <dbReference type="NCBI Taxonomy" id="1169474"/>
    <lineage>
        <taxon>Eukaryota</taxon>
        <taxon>Sar</taxon>
        <taxon>Alveolata</taxon>
        <taxon>Colpodellida</taxon>
        <taxon>Chromeraceae</taxon>
        <taxon>Chromera</taxon>
    </lineage>
</organism>
<reference evidence="3" key="1">
    <citation type="submission" date="2014-11" db="EMBL/GenBank/DDBJ databases">
        <authorList>
            <person name="Otto D Thomas"/>
            <person name="Naeem Raeece"/>
        </authorList>
    </citation>
    <scope>NUCLEOTIDE SEQUENCE</scope>
</reference>
<feature type="region of interest" description="Disordered" evidence="2">
    <location>
        <begin position="369"/>
        <end position="699"/>
    </location>
</feature>
<feature type="coiled-coil region" evidence="1">
    <location>
        <begin position="34"/>
        <end position="61"/>
    </location>
</feature>
<evidence type="ECO:0000256" key="2">
    <source>
        <dbReference type="SAM" id="MobiDB-lite"/>
    </source>
</evidence>
<feature type="compositionally biased region" description="Basic and acidic residues" evidence="2">
    <location>
        <begin position="453"/>
        <end position="470"/>
    </location>
</feature>
<feature type="compositionally biased region" description="Basic and acidic residues" evidence="2">
    <location>
        <begin position="622"/>
        <end position="632"/>
    </location>
</feature>
<evidence type="ECO:0000313" key="3">
    <source>
        <dbReference type="EMBL" id="CEM41573.1"/>
    </source>
</evidence>
<gene>
    <name evidence="3" type="ORF">Cvel_26115</name>
</gene>
<dbReference type="EMBL" id="CDMZ01002263">
    <property type="protein sequence ID" value="CEM41573.1"/>
    <property type="molecule type" value="Genomic_DNA"/>
</dbReference>
<protein>
    <submittedName>
        <fullName evidence="3">Uncharacterized protein</fullName>
    </submittedName>
</protein>
<keyword evidence="1" id="KW-0175">Coiled coil</keyword>
<feature type="compositionally biased region" description="Basic and acidic residues" evidence="2">
    <location>
        <begin position="424"/>
        <end position="434"/>
    </location>
</feature>
<sequence>MDDSLAQLAARQIEGERLEKRNLVYEVERRDSIIGALREDLKAKEAAIHSLTQRLDRASEALYAAQCQVELSQTQSREDAEQRVQLVQSELTASKAHAAALSQRFAIAEQQLTKKDAEIRKLHQVIAERDREVTRLNAVLQELRFSSQVKDVKTADLDRFVANREAEFRAEVRALQDRHATETASLKHQTDAALASQNAQTVLAEREASELRSTLTEREEEIRKLAVVMAEKDREHLALRRRADALDARLVAGDPSHALELARASEAEVRARLLEEIRKSESLRQDAQLLRQARAENVQLCQQIDVLRDALLGLQTETAALTVGAQPEALAQPRLALPSTALASFKYSASASDPLAILGGSGQQLAVKKGTGAGQTGGVGVPVDVGPSWQGAGARGGAVARPRASAVESLQSPSVSVSPSPPSPDRDRERDRGRAASPPSFLRRAAPPVTHADMSRYHTQQEDEKQREAGVGEPADSIQPGGPQPRSTPLFASEEMTPPPQPAVSGRDRGPQRPPEFLSLLKGGPSSNLPKSKWQRKPGGGGSPGSPPETAPLPSFAMPSKGGTAGRGVVASKWSDRDGGYDSTRAVAAFGGGKEKDTKGGGGGGDVDGFPPATGGFGVGMEETRGTRKDKSGGAFGDPSPLSAGGGGQGGDLPGSLDAFGAEGSGDFFGFPSPSNGSQQKEKGGGTNGKKMDGKTKGAQKEEDFFGASATAGDGFGAPVDFGGGADVWADFGGGFNGQ</sequence>
<proteinExistence type="predicted"/>
<accession>A0A0G4HCG6</accession>
<evidence type="ECO:0000256" key="1">
    <source>
        <dbReference type="SAM" id="Coils"/>
    </source>
</evidence>
<dbReference type="VEuPathDB" id="CryptoDB:Cvel_26115"/>
<feature type="compositionally biased region" description="Gly residues" evidence="2">
    <location>
        <begin position="644"/>
        <end position="653"/>
    </location>
</feature>
<dbReference type="AlphaFoldDB" id="A0A0G4HCG6"/>
<name>A0A0G4HCG6_9ALVE</name>
<feature type="compositionally biased region" description="Basic and acidic residues" evidence="2">
    <location>
        <begin position="680"/>
        <end position="699"/>
    </location>
</feature>